<reference evidence="4" key="2">
    <citation type="submission" date="2019-10" db="EMBL/GenBank/DDBJ databases">
        <title>A de novo genome assembly of a pear dwarfing rootstock.</title>
        <authorList>
            <person name="Wang F."/>
            <person name="Wang J."/>
            <person name="Li S."/>
            <person name="Zhang Y."/>
            <person name="Fang M."/>
            <person name="Ma L."/>
            <person name="Zhao Y."/>
            <person name="Jiang S."/>
        </authorList>
    </citation>
    <scope>NUCLEOTIDE SEQUENCE [LARGE SCALE GENOMIC DNA]</scope>
</reference>
<dbReference type="InterPro" id="IPR011990">
    <property type="entry name" value="TPR-like_helical_dom_sf"/>
</dbReference>
<evidence type="ECO:0000256" key="1">
    <source>
        <dbReference type="ARBA" id="ARBA00006995"/>
    </source>
</evidence>
<evidence type="ECO:0000313" key="4">
    <source>
        <dbReference type="Proteomes" id="UP000327157"/>
    </source>
</evidence>
<dbReference type="InterPro" id="IPR038906">
    <property type="entry name" value="TTC36"/>
</dbReference>
<proteinExistence type="inferred from homology"/>
<dbReference type="PANTHER" id="PTHR21405">
    <property type="entry name" value="CDNA SEQUENCE BC021608"/>
    <property type="match status" value="1"/>
</dbReference>
<dbReference type="InterPro" id="IPR019734">
    <property type="entry name" value="TPR_rpt"/>
</dbReference>
<keyword evidence="2" id="KW-0802">TPR repeat</keyword>
<reference evidence="3 4" key="3">
    <citation type="submission" date="2019-11" db="EMBL/GenBank/DDBJ databases">
        <title>A de novo genome assembly of a pear dwarfing rootstock.</title>
        <authorList>
            <person name="Wang F."/>
            <person name="Wang J."/>
            <person name="Li S."/>
            <person name="Zhang Y."/>
            <person name="Fang M."/>
            <person name="Ma L."/>
            <person name="Zhao Y."/>
            <person name="Jiang S."/>
        </authorList>
    </citation>
    <scope>NUCLEOTIDE SEQUENCE [LARGE SCALE GENOMIC DNA]</scope>
    <source>
        <strain evidence="3">S2</strain>
        <tissue evidence="3">Leaf</tissue>
    </source>
</reference>
<evidence type="ECO:0000313" key="3">
    <source>
        <dbReference type="EMBL" id="KAB2597536.1"/>
    </source>
</evidence>
<dbReference type="SUPFAM" id="SSF48452">
    <property type="entry name" value="TPR-like"/>
    <property type="match status" value="1"/>
</dbReference>
<comment type="similarity">
    <text evidence="1">Belongs to the TTC36 family.</text>
</comment>
<dbReference type="Proteomes" id="UP000327157">
    <property type="component" value="Chromosome 1"/>
</dbReference>
<reference evidence="3 4" key="1">
    <citation type="submission" date="2019-09" db="EMBL/GenBank/DDBJ databases">
        <authorList>
            <person name="Ou C."/>
        </authorList>
    </citation>
    <scope>NUCLEOTIDE SEQUENCE [LARGE SCALE GENOMIC DNA]</scope>
    <source>
        <strain evidence="3">S2</strain>
        <tissue evidence="3">Leaf</tissue>
    </source>
</reference>
<comment type="caution">
    <text evidence="3">The sequence shown here is derived from an EMBL/GenBank/DDBJ whole genome shotgun (WGS) entry which is preliminary data.</text>
</comment>
<organism evidence="3 4">
    <name type="scientific">Pyrus ussuriensis x Pyrus communis</name>
    <dbReference type="NCBI Taxonomy" id="2448454"/>
    <lineage>
        <taxon>Eukaryota</taxon>
        <taxon>Viridiplantae</taxon>
        <taxon>Streptophyta</taxon>
        <taxon>Embryophyta</taxon>
        <taxon>Tracheophyta</taxon>
        <taxon>Spermatophyta</taxon>
        <taxon>Magnoliopsida</taxon>
        <taxon>eudicotyledons</taxon>
        <taxon>Gunneridae</taxon>
        <taxon>Pentapetalae</taxon>
        <taxon>rosids</taxon>
        <taxon>fabids</taxon>
        <taxon>Rosales</taxon>
        <taxon>Rosaceae</taxon>
        <taxon>Amygdaloideae</taxon>
        <taxon>Maleae</taxon>
        <taxon>Pyrus</taxon>
    </lineage>
</organism>
<feature type="repeat" description="TPR" evidence="2">
    <location>
        <begin position="94"/>
        <end position="127"/>
    </location>
</feature>
<dbReference type="PROSITE" id="PS50005">
    <property type="entry name" value="TPR"/>
    <property type="match status" value="1"/>
</dbReference>
<dbReference type="Gene3D" id="1.25.40.10">
    <property type="entry name" value="Tetratricopeptide repeat domain"/>
    <property type="match status" value="1"/>
</dbReference>
<protein>
    <submittedName>
        <fullName evidence="3">Uncharacterized protein</fullName>
    </submittedName>
</protein>
<keyword evidence="4" id="KW-1185">Reference proteome</keyword>
<dbReference type="AlphaFoldDB" id="A0A5N5F3G7"/>
<sequence length="139" mass="15293">MEAEKALFLSPKDPGPHILKALSLDLLGHKTSALKSLDAALSPPCVKTLSEKERGDALVKRAELKLGLNRRRRVDSAVEDLVDAVGLGRAEGDATAFCLLGQCYEWKRTREEAREEFEWALRVDPGSDLARQGLDRLGP</sequence>
<dbReference type="EMBL" id="SMOL01000768">
    <property type="protein sequence ID" value="KAB2597536.1"/>
    <property type="molecule type" value="Genomic_DNA"/>
</dbReference>
<accession>A0A5N5F3G7</accession>
<gene>
    <name evidence="3" type="ORF">D8674_000456</name>
</gene>
<dbReference type="OrthoDB" id="1870799at2759"/>
<evidence type="ECO:0000256" key="2">
    <source>
        <dbReference type="PROSITE-ProRule" id="PRU00339"/>
    </source>
</evidence>
<name>A0A5N5F3G7_9ROSA</name>
<dbReference type="PANTHER" id="PTHR21405:SF0">
    <property type="entry name" value="TETRATRICOPEPTIDE REPEAT PROTEIN 36"/>
    <property type="match status" value="1"/>
</dbReference>